<proteinExistence type="predicted"/>
<evidence type="ECO:0008006" key="4">
    <source>
        <dbReference type="Google" id="ProtNLM"/>
    </source>
</evidence>
<feature type="compositionally biased region" description="Polar residues" evidence="1">
    <location>
        <begin position="1"/>
        <end position="13"/>
    </location>
</feature>
<accession>A0A3L6P2P2</accession>
<evidence type="ECO:0000256" key="1">
    <source>
        <dbReference type="SAM" id="MobiDB-lite"/>
    </source>
</evidence>
<dbReference type="AlphaFoldDB" id="A0A3L6P2P2"/>
<evidence type="ECO:0000313" key="2">
    <source>
        <dbReference type="EMBL" id="RKK26075.1"/>
    </source>
</evidence>
<dbReference type="EMBL" id="MRCU01000002">
    <property type="protein sequence ID" value="RKK26075.1"/>
    <property type="molecule type" value="Genomic_DNA"/>
</dbReference>
<evidence type="ECO:0000313" key="3">
    <source>
        <dbReference type="Proteomes" id="UP000270866"/>
    </source>
</evidence>
<organism evidence="2 3">
    <name type="scientific">Fusarium oxysporum f. sp. cepae</name>
    <dbReference type="NCBI Taxonomy" id="396571"/>
    <lineage>
        <taxon>Eukaryota</taxon>
        <taxon>Fungi</taxon>
        <taxon>Dikarya</taxon>
        <taxon>Ascomycota</taxon>
        <taxon>Pezizomycotina</taxon>
        <taxon>Sordariomycetes</taxon>
        <taxon>Hypocreomycetidae</taxon>
        <taxon>Hypocreales</taxon>
        <taxon>Nectriaceae</taxon>
        <taxon>Fusarium</taxon>
        <taxon>Fusarium oxysporum species complex</taxon>
    </lineage>
</organism>
<name>A0A3L6P2P2_FUSOX</name>
<sequence>MPPHLTSYQSLVTSKARRRSKPDERPKTPRPGSSELEEVLVSFLRAVSFWRDLELSPWRASSHSRSINFDLSSSTRSERHLSDSVALKKPDLTGLEFSYLNNIPIDSLRVLKGFLSFMASSVQANINNSRNATGRPVLHTISNSSMATSKDSGAGREDDAWKRCLELDGDCCVITGASHPHVYQILPFAWSKTKTNLRTQQMIPALEVVVDLKPSNVKYEAVTKLRQNIGCTDPLWNVYYGRANCLEEDFAQIHVQFLWMPRNIYRRATKQRVQRKPEVRISHRFAQSPTTAVA</sequence>
<feature type="region of interest" description="Disordered" evidence="1">
    <location>
        <begin position="1"/>
        <end position="33"/>
    </location>
</feature>
<dbReference type="Proteomes" id="UP000270866">
    <property type="component" value="Chromosome 4"/>
</dbReference>
<reference evidence="2 3" key="1">
    <citation type="journal article" date="2018" name="Sci. Rep.">
        <title>Characterisation of pathogen-specific regions and novel effector candidates in Fusarium oxysporum f. sp. cepae.</title>
        <authorList>
            <person name="Armitage A.D."/>
            <person name="Taylor A."/>
            <person name="Sobczyk M.K."/>
            <person name="Baxter L."/>
            <person name="Greenfield B.P."/>
            <person name="Bates H.J."/>
            <person name="Wilson F."/>
            <person name="Jackson A.C."/>
            <person name="Ott S."/>
            <person name="Harrison R.J."/>
            <person name="Clarkson J.P."/>
        </authorList>
    </citation>
    <scope>NUCLEOTIDE SEQUENCE [LARGE SCALE GENOMIC DNA]</scope>
    <source>
        <strain evidence="2 3">FoC_Fus2</strain>
    </source>
</reference>
<protein>
    <recommendedName>
        <fullName evidence="4">HNH nuclease domain-containing protein</fullName>
    </recommendedName>
</protein>
<comment type="caution">
    <text evidence="2">The sequence shown here is derived from an EMBL/GenBank/DDBJ whole genome shotgun (WGS) entry which is preliminary data.</text>
</comment>
<gene>
    <name evidence="2" type="ORF">BFJ65_g3974</name>
</gene>